<reference evidence="9 10" key="1">
    <citation type="journal article" date="2012" name="PLoS ONE">
        <title>Short term evolution of a highly transmissible methicillin-resistant Staphylococcus aureus clone (ST228) in a tertiary care hospital.</title>
        <authorList>
            <person name="Vogel V."/>
            <person name="Falquet L."/>
            <person name="Calderon-Copete S.P."/>
            <person name="Basset P."/>
            <person name="Blanc D.S."/>
        </authorList>
    </citation>
    <scope>NUCLEOTIDE SEQUENCE [LARGE SCALE GENOMIC DNA]</scope>
    <source>
        <strain evidence="10">ST228/18412</strain>
    </source>
</reference>
<evidence type="ECO:0000256" key="5">
    <source>
        <dbReference type="ARBA" id="ARBA00023163"/>
    </source>
</evidence>
<dbReference type="GO" id="GO:0009401">
    <property type="term" value="P:phosphoenolpyruvate-dependent sugar phosphotransferase system"/>
    <property type="evidence" value="ECO:0007669"/>
    <property type="project" value="InterPro"/>
</dbReference>
<dbReference type="Pfam" id="PF00359">
    <property type="entry name" value="PTS_EIIA_2"/>
    <property type="match status" value="1"/>
</dbReference>
<feature type="domain" description="PRD" evidence="8">
    <location>
        <begin position="192"/>
        <end position="292"/>
    </location>
</feature>
<dbReference type="KEGG" id="sauq:SAI4T8_1001870"/>
<dbReference type="Gene3D" id="1.10.1790.10">
    <property type="entry name" value="PRD domain"/>
    <property type="match status" value="1"/>
</dbReference>
<dbReference type="Gene3D" id="3.40.930.10">
    <property type="entry name" value="Mannitol-specific EII, Chain A"/>
    <property type="match status" value="1"/>
</dbReference>
<evidence type="ECO:0000256" key="4">
    <source>
        <dbReference type="ARBA" id="ARBA00023159"/>
    </source>
</evidence>
<dbReference type="KEGG" id="sauk:SAI3T3_1001870"/>
<keyword evidence="3" id="KW-0805">Transcription regulation</keyword>
<proteinExistence type="predicted"/>
<dbReference type="InterPro" id="IPR011608">
    <property type="entry name" value="PRD"/>
</dbReference>
<dbReference type="InterPro" id="IPR036634">
    <property type="entry name" value="PRD_sf"/>
</dbReference>
<keyword evidence="5" id="KW-0804">Transcription</keyword>
<evidence type="ECO:0000259" key="8">
    <source>
        <dbReference type="PROSITE" id="PS51372"/>
    </source>
</evidence>
<organism evidence="9 10">
    <name type="scientific">Staphylococcus aureus subsp. aureus ST228</name>
    <dbReference type="NCBI Taxonomy" id="1074919"/>
    <lineage>
        <taxon>Bacteria</taxon>
        <taxon>Bacillati</taxon>
        <taxon>Bacillota</taxon>
        <taxon>Bacilli</taxon>
        <taxon>Bacillales</taxon>
        <taxon>Staphylococcaceae</taxon>
        <taxon>Staphylococcus</taxon>
    </lineage>
</organism>
<evidence type="ECO:0000256" key="1">
    <source>
        <dbReference type="ARBA" id="ARBA00011798"/>
    </source>
</evidence>
<dbReference type="InterPro" id="IPR016152">
    <property type="entry name" value="PTrfase/Anion_transptr"/>
</dbReference>
<dbReference type="SUPFAM" id="SSF55804">
    <property type="entry name" value="Phoshotransferase/anion transport protein"/>
    <property type="match status" value="1"/>
</dbReference>
<dbReference type="InterPro" id="IPR013011">
    <property type="entry name" value="PTS_EIIB_2"/>
</dbReference>
<gene>
    <name evidence="9" type="ORF">SAI7S6_1001870</name>
</gene>
<dbReference type="Pfam" id="PF05043">
    <property type="entry name" value="Mga"/>
    <property type="match status" value="1"/>
</dbReference>
<evidence type="ECO:0000313" key="9">
    <source>
        <dbReference type="EMBL" id="CCJ21953.1"/>
    </source>
</evidence>
<dbReference type="KEGG" id="saux:SAI6T6_1001870"/>
<evidence type="ECO:0000256" key="2">
    <source>
        <dbReference type="ARBA" id="ARBA00022737"/>
    </source>
</evidence>
<dbReference type="InterPro" id="IPR007737">
    <property type="entry name" value="Mga_HTH"/>
</dbReference>
<keyword evidence="4" id="KW-0010">Activator</keyword>
<protein>
    <submittedName>
        <fullName evidence="9">BglG family transcriptional antiterminator</fullName>
    </submittedName>
</protein>
<sequence length="705" mass="82015">MLKGGSNMNGDNQQILREIVLNPTIHGKELESIFGLSRRQLGYRIQKINLWLEQEGYPKLERTSQGNFIVSSEIMTLFKRDVSEQQMLNGNNVIFSIETRRYYLMLMLFSKENAMSLNHFSIDLQVSKNTVIHDINHVKEQLEDHGLSLKYSRKHGYEIVGDEFEVRRFFIKLIDQRLNHDITKSEVLKALNLTFEDIAYQKDKIKQVEQFLKSRFIDKSLSSLPYVLCVIRRRIQSGHVMNPLNINYQYLRDTKEYQATEIMTQHEPDLPEAEKLYLTLHLLSTSVQWTDLQESDNISNLTMAIAQMIHHFEQITFINIEDKEKLSQQLLLHLTPAFYRIKYNLTDRDELINPLQGNYQSLFHMVKQSCQSLTEYFGKSLPDNEIAYLTMLFGGSLRRQDENFDGKIKAIIVCTQGTSVSQMMLYELRNLFPEIIFLDAISLRTFENYTLDYDIVFSPMFVLTHKKLFITKVALSENEQRKLRKEVMKYINKESADIDKEINKLMALIERTTTVNDITELRDGLEDFIANYNSISTINGSIVTQNKTLDLADLIPARHVKRMHHVENIDEAIAKASDVLVANHFIDIKYIHEMQQVFDDSYMVIMQNIAIPHAYSEKHVHKTAMSMLILQEPIYMSDGTAIHIIVPIAAVDKVTHLRALLQLRDVAQDNDAIKRIIQSRKNSDVNEILKNYSNKEARENGWDSN</sequence>
<keyword evidence="2" id="KW-0677">Repeat</keyword>
<dbReference type="KEGG" id="saut:SAI1T1_2001870"/>
<accession>A0A7U7EWX7</accession>
<dbReference type="PROSITE" id="PS51094">
    <property type="entry name" value="PTS_EIIA_TYPE_2"/>
    <property type="match status" value="1"/>
</dbReference>
<dbReference type="PANTHER" id="PTHR30185:SF9">
    <property type="entry name" value="MANNITOL-SPECIFIC PHOSPHOTRANSFERASE ENZYME IIA COMPONENT"/>
    <property type="match status" value="1"/>
</dbReference>
<dbReference type="PANTHER" id="PTHR30185">
    <property type="entry name" value="CRYPTIC BETA-GLUCOSIDE BGL OPERON ANTITERMINATOR"/>
    <property type="match status" value="1"/>
</dbReference>
<dbReference type="CDD" id="cd05568">
    <property type="entry name" value="PTS_IIB_bgl_like"/>
    <property type="match status" value="1"/>
</dbReference>
<evidence type="ECO:0000256" key="3">
    <source>
        <dbReference type="ARBA" id="ARBA00023015"/>
    </source>
</evidence>
<feature type="domain" description="PTS EIIA type-2" evidence="6">
    <location>
        <begin position="553"/>
        <end position="692"/>
    </location>
</feature>
<feature type="domain" description="PTS EIIB type-2" evidence="7">
    <location>
        <begin position="408"/>
        <end position="495"/>
    </location>
</feature>
<evidence type="ECO:0000259" key="7">
    <source>
        <dbReference type="PROSITE" id="PS51099"/>
    </source>
</evidence>
<dbReference type="Pfam" id="PF00874">
    <property type="entry name" value="PRD"/>
    <property type="match status" value="2"/>
</dbReference>
<dbReference type="Proteomes" id="UP000032744">
    <property type="component" value="Chromosome"/>
</dbReference>
<dbReference type="CDD" id="cd00211">
    <property type="entry name" value="PTS_IIA_fru"/>
    <property type="match status" value="1"/>
</dbReference>
<dbReference type="EMBL" id="HE579071">
    <property type="protein sequence ID" value="CCJ21953.1"/>
    <property type="molecule type" value="Genomic_DNA"/>
</dbReference>
<dbReference type="AlphaFoldDB" id="A0A7U7EWX7"/>
<evidence type="ECO:0000259" key="6">
    <source>
        <dbReference type="PROSITE" id="PS51094"/>
    </source>
</evidence>
<dbReference type="PROSITE" id="PS51099">
    <property type="entry name" value="PTS_EIIB_TYPE_2"/>
    <property type="match status" value="1"/>
</dbReference>
<dbReference type="KEGG" id="sauw:SAI5S5_1001860"/>
<dbReference type="InterPro" id="IPR002178">
    <property type="entry name" value="PTS_EIIA_type-2_dom"/>
</dbReference>
<dbReference type="InterPro" id="IPR036388">
    <property type="entry name" value="WH-like_DNA-bd_sf"/>
</dbReference>
<name>A0A7U7EWX7_STAAU</name>
<dbReference type="InterPro" id="IPR050661">
    <property type="entry name" value="BglG_antiterminators"/>
</dbReference>
<feature type="domain" description="PRD" evidence="8">
    <location>
        <begin position="296"/>
        <end position="403"/>
    </location>
</feature>
<comment type="subunit">
    <text evidence="1">Homodimer or homotrimer. Seems to be a monomer when not phosphorylated.</text>
</comment>
<dbReference type="KEGG" id="sauv:SAI7S6_1001870"/>
<dbReference type="PROSITE" id="PS51372">
    <property type="entry name" value="PRD_2"/>
    <property type="match status" value="2"/>
</dbReference>
<dbReference type="Gene3D" id="1.10.10.10">
    <property type="entry name" value="Winged helix-like DNA-binding domain superfamily/Winged helix DNA-binding domain"/>
    <property type="match status" value="1"/>
</dbReference>
<dbReference type="KEGG" id="sauj:SAI2T2_1001870"/>
<dbReference type="SUPFAM" id="SSF63520">
    <property type="entry name" value="PTS-regulatory domain, PRD"/>
    <property type="match status" value="2"/>
</dbReference>
<dbReference type="KEGG" id="sauy:SAI8T7_1001870"/>
<dbReference type="GO" id="GO:0008982">
    <property type="term" value="F:protein-N(PI)-phosphohistidine-sugar phosphotransferase activity"/>
    <property type="evidence" value="ECO:0007669"/>
    <property type="project" value="InterPro"/>
</dbReference>
<dbReference type="GO" id="GO:0006355">
    <property type="term" value="P:regulation of DNA-templated transcription"/>
    <property type="evidence" value="ECO:0007669"/>
    <property type="project" value="InterPro"/>
</dbReference>
<evidence type="ECO:0000313" key="10">
    <source>
        <dbReference type="Proteomes" id="UP000032744"/>
    </source>
</evidence>